<accession>A0AAV5RQS4</accession>
<feature type="region of interest" description="Disordered" evidence="3">
    <location>
        <begin position="145"/>
        <end position="169"/>
    </location>
</feature>
<evidence type="ECO:0000313" key="5">
    <source>
        <dbReference type="EMBL" id="GMM53612.1"/>
    </source>
</evidence>
<proteinExistence type="predicted"/>
<evidence type="ECO:0000256" key="2">
    <source>
        <dbReference type="ARBA" id="ARBA00022729"/>
    </source>
</evidence>
<reference evidence="5 6" key="1">
    <citation type="journal article" date="2023" name="Elife">
        <title>Identification of key yeast species and microbe-microbe interactions impacting larval growth of Drosophila in the wild.</title>
        <authorList>
            <person name="Mure A."/>
            <person name="Sugiura Y."/>
            <person name="Maeda R."/>
            <person name="Honda K."/>
            <person name="Sakurai N."/>
            <person name="Takahashi Y."/>
            <person name="Watada M."/>
            <person name="Katoh T."/>
            <person name="Gotoh A."/>
            <person name="Gotoh Y."/>
            <person name="Taniguchi I."/>
            <person name="Nakamura K."/>
            <person name="Hayashi T."/>
            <person name="Katayama T."/>
            <person name="Uemura T."/>
            <person name="Hattori Y."/>
        </authorList>
    </citation>
    <scope>NUCLEOTIDE SEQUENCE [LARGE SCALE GENOMIC DNA]</scope>
    <source>
        <strain evidence="5 6">KH-74</strain>
    </source>
</reference>
<keyword evidence="6" id="KW-1185">Reference proteome</keyword>
<gene>
    <name evidence="5" type="ORF">DAKH74_002280</name>
</gene>
<dbReference type="AlphaFoldDB" id="A0AAV5RQS4"/>
<evidence type="ECO:0000256" key="3">
    <source>
        <dbReference type="SAM" id="MobiDB-lite"/>
    </source>
</evidence>
<dbReference type="PROSITE" id="PS00929">
    <property type="entry name" value="PIR_REPEAT_1"/>
    <property type="match status" value="3"/>
</dbReference>
<sequence>MQFNNLITIALLGLAQRVLADSESFGMVSIRSGSALQYASVYAKDGQLVLGSNQDKFTATVTDAGKLKLSDNTYAVVQEDGSIKEGSESEGSATFAIANGHLTYGGVDGFYGIPASGYYTLSTKQTGDSTGIAIRAFSATSQTGEVVPDFSGSASEGSASSSAAPEHTTTTLATSTTAAAGGAVSQITDGQVQAATKTEAAAVSQITDGQVQAATKTEAAAVSQITDGQVQAATKAAVSQINDGQIQATAAVTIQSENGAAQYASGLTAAVFAAAALLL</sequence>
<comment type="caution">
    <text evidence="5">The sequence shown here is derived from an EMBL/GenBank/DDBJ whole genome shotgun (WGS) entry which is preliminary data.</text>
</comment>
<dbReference type="EMBL" id="BTGD01000001">
    <property type="protein sequence ID" value="GMM53612.1"/>
    <property type="molecule type" value="Genomic_DNA"/>
</dbReference>
<protein>
    <submittedName>
        <fullName evidence="5">Cwp1 protein</fullName>
    </submittedName>
</protein>
<dbReference type="GO" id="GO:0005199">
    <property type="term" value="F:structural constituent of cell wall"/>
    <property type="evidence" value="ECO:0007669"/>
    <property type="project" value="InterPro"/>
</dbReference>
<dbReference type="InterPro" id="IPR000420">
    <property type="entry name" value="Yeast_PIR_rpt"/>
</dbReference>
<comment type="subcellular location">
    <subcellularLocation>
        <location evidence="1">Cell envelope</location>
    </subcellularLocation>
</comment>
<keyword evidence="2 4" id="KW-0732">Signal</keyword>
<dbReference type="Proteomes" id="UP001377567">
    <property type="component" value="Unassembled WGS sequence"/>
</dbReference>
<organism evidence="5 6">
    <name type="scientific">Maudiozyma humilis</name>
    <name type="common">Sour dough yeast</name>
    <name type="synonym">Kazachstania humilis</name>
    <dbReference type="NCBI Taxonomy" id="51915"/>
    <lineage>
        <taxon>Eukaryota</taxon>
        <taxon>Fungi</taxon>
        <taxon>Dikarya</taxon>
        <taxon>Ascomycota</taxon>
        <taxon>Saccharomycotina</taxon>
        <taxon>Saccharomycetes</taxon>
        <taxon>Saccharomycetales</taxon>
        <taxon>Saccharomycetaceae</taxon>
        <taxon>Maudiozyma</taxon>
    </lineage>
</organism>
<evidence type="ECO:0000256" key="4">
    <source>
        <dbReference type="SAM" id="SignalP"/>
    </source>
</evidence>
<name>A0AAV5RQS4_MAUHU</name>
<feature type="chain" id="PRO_5043394560" evidence="4">
    <location>
        <begin position="21"/>
        <end position="279"/>
    </location>
</feature>
<dbReference type="PROSITE" id="PS50256">
    <property type="entry name" value="PIR_REPEAT_2"/>
    <property type="match status" value="4"/>
</dbReference>
<feature type="signal peptide" evidence="4">
    <location>
        <begin position="1"/>
        <end position="20"/>
    </location>
</feature>
<evidence type="ECO:0000256" key="1">
    <source>
        <dbReference type="ARBA" id="ARBA00004196"/>
    </source>
</evidence>
<dbReference type="Pfam" id="PF00399">
    <property type="entry name" value="PIR"/>
    <property type="match status" value="3"/>
</dbReference>
<feature type="compositionally biased region" description="Low complexity" evidence="3">
    <location>
        <begin position="151"/>
        <end position="169"/>
    </location>
</feature>
<evidence type="ECO:0000313" key="6">
    <source>
        <dbReference type="Proteomes" id="UP001377567"/>
    </source>
</evidence>